<comment type="caution">
    <text evidence="2">The sequence shown here is derived from an EMBL/GenBank/DDBJ whole genome shotgun (WGS) entry which is preliminary data.</text>
</comment>
<protein>
    <submittedName>
        <fullName evidence="2">Uncharacterized protein</fullName>
    </submittedName>
</protein>
<sequence length="107" mass="11085">MSETTLCLPCALALRPPVTEPPHHCPGQVRLVSGTGQVRVVLCGCRICWPDRATGSSERQLTGRSSRSSADLPDDSSADLPGDSSADLAGESLDDLGVRQEPEGGAG</sequence>
<dbReference type="RefSeq" id="WP_203859551.1">
    <property type="nucleotide sequence ID" value="NZ_BAAAZQ010000010.1"/>
</dbReference>
<accession>A0ABQ4ETU6</accession>
<evidence type="ECO:0000313" key="3">
    <source>
        <dbReference type="Proteomes" id="UP000621500"/>
    </source>
</evidence>
<feature type="compositionally biased region" description="Basic and acidic residues" evidence="1">
    <location>
        <begin position="96"/>
        <end position="107"/>
    </location>
</feature>
<evidence type="ECO:0000313" key="2">
    <source>
        <dbReference type="EMBL" id="GIG98078.1"/>
    </source>
</evidence>
<gene>
    <name evidence="2" type="ORF">Pma05_46510</name>
</gene>
<feature type="region of interest" description="Disordered" evidence="1">
    <location>
        <begin position="54"/>
        <end position="107"/>
    </location>
</feature>
<proteinExistence type="predicted"/>
<evidence type="ECO:0000256" key="1">
    <source>
        <dbReference type="SAM" id="MobiDB-lite"/>
    </source>
</evidence>
<organism evidence="2 3">
    <name type="scientific">Plantactinospora mayteni</name>
    <dbReference type="NCBI Taxonomy" id="566021"/>
    <lineage>
        <taxon>Bacteria</taxon>
        <taxon>Bacillati</taxon>
        <taxon>Actinomycetota</taxon>
        <taxon>Actinomycetes</taxon>
        <taxon>Micromonosporales</taxon>
        <taxon>Micromonosporaceae</taxon>
        <taxon>Plantactinospora</taxon>
    </lineage>
</organism>
<reference evidence="2 3" key="1">
    <citation type="submission" date="2021-01" db="EMBL/GenBank/DDBJ databases">
        <title>Whole genome shotgun sequence of Plantactinospora mayteni NBRC 109088.</title>
        <authorList>
            <person name="Komaki H."/>
            <person name="Tamura T."/>
        </authorList>
    </citation>
    <scope>NUCLEOTIDE SEQUENCE [LARGE SCALE GENOMIC DNA]</scope>
    <source>
        <strain evidence="2 3">NBRC 109088</strain>
    </source>
</reference>
<feature type="compositionally biased region" description="Low complexity" evidence="1">
    <location>
        <begin position="78"/>
        <end position="89"/>
    </location>
</feature>
<keyword evidence="3" id="KW-1185">Reference proteome</keyword>
<name>A0ABQ4ETU6_9ACTN</name>
<dbReference type="EMBL" id="BONX01000032">
    <property type="protein sequence ID" value="GIG98078.1"/>
    <property type="molecule type" value="Genomic_DNA"/>
</dbReference>
<feature type="compositionally biased region" description="Polar residues" evidence="1">
    <location>
        <begin position="54"/>
        <end position="63"/>
    </location>
</feature>
<dbReference type="Proteomes" id="UP000621500">
    <property type="component" value="Unassembled WGS sequence"/>
</dbReference>